<keyword evidence="8" id="KW-1185">Reference proteome</keyword>
<dbReference type="Proteomes" id="UP000494216">
    <property type="component" value="Unassembled WGS sequence"/>
</dbReference>
<dbReference type="AlphaFoldDB" id="A0A8S0X9D9"/>
<dbReference type="Pfam" id="PF00149">
    <property type="entry name" value="Metallophos"/>
    <property type="match status" value="1"/>
</dbReference>
<evidence type="ECO:0000256" key="4">
    <source>
        <dbReference type="ARBA" id="ARBA00023136"/>
    </source>
</evidence>
<dbReference type="InterPro" id="IPR029052">
    <property type="entry name" value="Metallo-depent_PP-like"/>
</dbReference>
<proteinExistence type="predicted"/>
<dbReference type="Gene3D" id="3.60.21.10">
    <property type="match status" value="1"/>
</dbReference>
<keyword evidence="4" id="KW-0472">Membrane</keyword>
<evidence type="ECO:0000313" key="7">
    <source>
        <dbReference type="EMBL" id="CAA9892156.1"/>
    </source>
</evidence>
<keyword evidence="2" id="KW-0997">Cell inner membrane</keyword>
<keyword evidence="3" id="KW-0479">Metal-binding</keyword>
<organism evidence="7 8">
    <name type="scientific">Candidatus Methylobacter favarea</name>
    <dbReference type="NCBI Taxonomy" id="2707345"/>
    <lineage>
        <taxon>Bacteria</taxon>
        <taxon>Pseudomonadati</taxon>
        <taxon>Pseudomonadota</taxon>
        <taxon>Gammaproteobacteria</taxon>
        <taxon>Methylococcales</taxon>
        <taxon>Methylococcaceae</taxon>
        <taxon>Methylobacter</taxon>
    </lineage>
</organism>
<gene>
    <name evidence="7" type="ORF">METHB2_60048</name>
</gene>
<dbReference type="GO" id="GO:0009245">
    <property type="term" value="P:lipid A biosynthetic process"/>
    <property type="evidence" value="ECO:0007669"/>
    <property type="project" value="TreeGrafter"/>
</dbReference>
<dbReference type="GO" id="GO:0046872">
    <property type="term" value="F:metal ion binding"/>
    <property type="evidence" value="ECO:0007669"/>
    <property type="project" value="UniProtKB-KW"/>
</dbReference>
<evidence type="ECO:0000256" key="5">
    <source>
        <dbReference type="ARBA" id="ARBA00023211"/>
    </source>
</evidence>
<dbReference type="GO" id="GO:0008758">
    <property type="term" value="F:UDP-2,3-diacylglucosamine hydrolase activity"/>
    <property type="evidence" value="ECO:0007669"/>
    <property type="project" value="TreeGrafter"/>
</dbReference>
<dbReference type="PANTHER" id="PTHR34990">
    <property type="entry name" value="UDP-2,3-DIACYLGLUCOSAMINE HYDROLASE-RELATED"/>
    <property type="match status" value="1"/>
</dbReference>
<keyword evidence="5" id="KW-0464">Manganese</keyword>
<dbReference type="InterPro" id="IPR043461">
    <property type="entry name" value="LpxH-like"/>
</dbReference>
<feature type="domain" description="Calcineurin-like phosphoesterase" evidence="6">
    <location>
        <begin position="34"/>
        <end position="232"/>
    </location>
</feature>
<evidence type="ECO:0000313" key="8">
    <source>
        <dbReference type="Proteomes" id="UP000494216"/>
    </source>
</evidence>
<dbReference type="PANTHER" id="PTHR34990:SF2">
    <property type="entry name" value="BLL8164 PROTEIN"/>
    <property type="match status" value="1"/>
</dbReference>
<evidence type="ECO:0000256" key="3">
    <source>
        <dbReference type="ARBA" id="ARBA00022723"/>
    </source>
</evidence>
<sequence length="288" mass="32832">MSTSKYRLRLIDKAAHAGNNVNSWIMANNTYRSIWISDLHLGSTQCQADVLLDFLKHNDSEKLYLVGDIIDFWALSRKMYWPRDHNTVIQKVLRKARHGTQVIYIPGNHDENVREYDNYVFGDIIVKNSDVHTTSTGKQFLVVHGDEYDTIAKCHKWVAKLGNEGYDFLLQVNRLLRISRRLLGIQSNFSLAAFVKFKVKNVVQFISDYEDSIVSTLKDQGLDGVICGHIHHAEIKDMDGFLYVNTGDFVESCTAIVERADGTLELVNWRKTEPAIADSETLEANLHG</sequence>
<evidence type="ECO:0000259" key="6">
    <source>
        <dbReference type="Pfam" id="PF00149"/>
    </source>
</evidence>
<dbReference type="RefSeq" id="WP_246247043.1">
    <property type="nucleotide sequence ID" value="NZ_CADCXN010000091.1"/>
</dbReference>
<dbReference type="SUPFAM" id="SSF56300">
    <property type="entry name" value="Metallo-dependent phosphatases"/>
    <property type="match status" value="1"/>
</dbReference>
<evidence type="ECO:0000256" key="2">
    <source>
        <dbReference type="ARBA" id="ARBA00022519"/>
    </source>
</evidence>
<keyword evidence="1" id="KW-1003">Cell membrane</keyword>
<dbReference type="EMBL" id="CADCXN010000091">
    <property type="protein sequence ID" value="CAA9892156.1"/>
    <property type="molecule type" value="Genomic_DNA"/>
</dbReference>
<evidence type="ECO:0000256" key="1">
    <source>
        <dbReference type="ARBA" id="ARBA00022475"/>
    </source>
</evidence>
<name>A0A8S0X9D9_9GAMM</name>
<dbReference type="GO" id="GO:0016020">
    <property type="term" value="C:membrane"/>
    <property type="evidence" value="ECO:0007669"/>
    <property type="project" value="GOC"/>
</dbReference>
<dbReference type="CDD" id="cd07398">
    <property type="entry name" value="MPP_YbbF-LpxH"/>
    <property type="match status" value="1"/>
</dbReference>
<reference evidence="7 8" key="1">
    <citation type="submission" date="2020-02" db="EMBL/GenBank/DDBJ databases">
        <authorList>
            <person name="Hogendoorn C."/>
        </authorList>
    </citation>
    <scope>NUCLEOTIDE SEQUENCE [LARGE SCALE GENOMIC DNA]</scope>
    <source>
        <strain evidence="7">METHB21</strain>
    </source>
</reference>
<dbReference type="InterPro" id="IPR004843">
    <property type="entry name" value="Calcineurin-like_PHP"/>
</dbReference>
<protein>
    <submittedName>
        <fullName evidence="7">UDP-2,3-diacylglucosamine pyrophosphatase LpxH</fullName>
    </submittedName>
</protein>
<accession>A0A8S0X9D9</accession>
<comment type="caution">
    <text evidence="7">The sequence shown here is derived from an EMBL/GenBank/DDBJ whole genome shotgun (WGS) entry which is preliminary data.</text>
</comment>